<dbReference type="GeneID" id="101858127"/>
<feature type="region of interest" description="Disordered" evidence="2">
    <location>
        <begin position="1348"/>
        <end position="1444"/>
    </location>
</feature>
<evidence type="ECO:0000313" key="4">
    <source>
        <dbReference type="RefSeq" id="XP_035828011.1"/>
    </source>
</evidence>
<feature type="compositionally biased region" description="Acidic residues" evidence="2">
    <location>
        <begin position="563"/>
        <end position="572"/>
    </location>
</feature>
<feature type="region of interest" description="Disordered" evidence="2">
    <location>
        <begin position="249"/>
        <end position="311"/>
    </location>
</feature>
<feature type="region of interest" description="Disordered" evidence="2">
    <location>
        <begin position="1199"/>
        <end position="1285"/>
    </location>
</feature>
<feature type="compositionally biased region" description="Basic and acidic residues" evidence="2">
    <location>
        <begin position="285"/>
        <end position="311"/>
    </location>
</feature>
<feature type="coiled-coil region" evidence="1">
    <location>
        <begin position="70"/>
        <end position="244"/>
    </location>
</feature>
<feature type="region of interest" description="Disordered" evidence="2">
    <location>
        <begin position="490"/>
        <end position="589"/>
    </location>
</feature>
<organism evidence="3 4">
    <name type="scientific">Aplysia californica</name>
    <name type="common">California sea hare</name>
    <dbReference type="NCBI Taxonomy" id="6500"/>
    <lineage>
        <taxon>Eukaryota</taxon>
        <taxon>Metazoa</taxon>
        <taxon>Spiralia</taxon>
        <taxon>Lophotrochozoa</taxon>
        <taxon>Mollusca</taxon>
        <taxon>Gastropoda</taxon>
        <taxon>Heterobranchia</taxon>
        <taxon>Euthyneura</taxon>
        <taxon>Tectipleura</taxon>
        <taxon>Aplysiida</taxon>
        <taxon>Aplysioidea</taxon>
        <taxon>Aplysiidae</taxon>
        <taxon>Aplysia</taxon>
    </lineage>
</organism>
<feature type="compositionally biased region" description="Basic and acidic residues" evidence="2">
    <location>
        <begin position="617"/>
        <end position="638"/>
    </location>
</feature>
<feature type="region of interest" description="Disordered" evidence="2">
    <location>
        <begin position="1293"/>
        <end position="1312"/>
    </location>
</feature>
<proteinExistence type="predicted"/>
<feature type="compositionally biased region" description="Basic and acidic residues" evidence="2">
    <location>
        <begin position="526"/>
        <end position="553"/>
    </location>
</feature>
<dbReference type="Proteomes" id="UP000694888">
    <property type="component" value="Unplaced"/>
</dbReference>
<feature type="region of interest" description="Disordered" evidence="2">
    <location>
        <begin position="794"/>
        <end position="843"/>
    </location>
</feature>
<gene>
    <name evidence="4" type="primary">LOC101858127</name>
</gene>
<feature type="compositionally biased region" description="Basic and acidic residues" evidence="2">
    <location>
        <begin position="249"/>
        <end position="277"/>
    </location>
</feature>
<protein>
    <submittedName>
        <fullName evidence="4">Trichohyalin</fullName>
    </submittedName>
</protein>
<feature type="compositionally biased region" description="Polar residues" evidence="2">
    <location>
        <begin position="1543"/>
        <end position="1563"/>
    </location>
</feature>
<feature type="compositionally biased region" description="Basic and acidic residues" evidence="2">
    <location>
        <begin position="490"/>
        <end position="519"/>
    </location>
</feature>
<evidence type="ECO:0000313" key="3">
    <source>
        <dbReference type="Proteomes" id="UP000694888"/>
    </source>
</evidence>
<feature type="region of interest" description="Disordered" evidence="2">
    <location>
        <begin position="1004"/>
        <end position="1175"/>
    </location>
</feature>
<evidence type="ECO:0000256" key="1">
    <source>
        <dbReference type="SAM" id="Coils"/>
    </source>
</evidence>
<feature type="compositionally biased region" description="Basic and acidic residues" evidence="2">
    <location>
        <begin position="1019"/>
        <end position="1045"/>
    </location>
</feature>
<feature type="compositionally biased region" description="Gly residues" evidence="2">
    <location>
        <begin position="1236"/>
        <end position="1250"/>
    </location>
</feature>
<evidence type="ECO:0000256" key="2">
    <source>
        <dbReference type="SAM" id="MobiDB-lite"/>
    </source>
</evidence>
<reference evidence="4" key="1">
    <citation type="submission" date="2025-08" db="UniProtKB">
        <authorList>
            <consortium name="RefSeq"/>
        </authorList>
    </citation>
    <scope>IDENTIFICATION</scope>
</reference>
<keyword evidence="3" id="KW-1185">Reference proteome</keyword>
<name>A0ABM1W018_APLCA</name>
<keyword evidence="1" id="KW-0175">Coiled coil</keyword>
<feature type="coiled-coil region" evidence="1">
    <location>
        <begin position="849"/>
        <end position="876"/>
    </location>
</feature>
<feature type="compositionally biased region" description="Low complexity" evidence="2">
    <location>
        <begin position="1004"/>
        <end position="1015"/>
    </location>
</feature>
<feature type="region of interest" description="Disordered" evidence="2">
    <location>
        <begin position="1"/>
        <end position="50"/>
    </location>
</feature>
<feature type="compositionally biased region" description="Low complexity" evidence="2">
    <location>
        <begin position="1383"/>
        <end position="1409"/>
    </location>
</feature>
<sequence length="1632" mass="188311">MEREKEEWKERVKAERSEREERLRREVREETEAQRGRTEPSCLQHEELGELRQRHEQQVAALTHTFDLERDALQQALEEARERLVTLGQASEDTPTHTLVASVGEEGEGRCVKEEDLVREKKEEVMRMEKEVEERCEELGRREEEVRRREEEVAERVRELEAQTGALSSQLEERDRQMERTVEEYKHLIKEKDRQMEKDANLVRNLEIQLKGREAELRDMEAELKDKEAELVEKKVELEQLLSVRERAGAVEGEERGERERSDGMLREDSTETELRSKVGQLEACLREKTASHERELTSERSRHRREFERAARHREEKFQSELRYFLQEREERGRREVEERVRRELEERVRREVEEKVRREVEERVRREVEERSRGAFEKAMEEYREKSEEEKERLRQECEERVQRAERRGREEEEGKTEDTHTQNVGEKESMNKEVRRWREKLEEMERKMKGLREEKMLELSVLSQKHKAEIDRVTEEWRTRLHTWRRTVEEQKEELREKDRENKRLKEEREEEEKKLAQMSGKMEGREQEMERRKEDKEEREKDNRSERRMTVTRKLFDTLYEEEEGESGETERVMEEGREEEIERRVRERVTEERSRWLQDAQSYISGEIQMGIEDRERGQADEWERQKKEVEEKLTKEVQRIEREKKQLEERVKEEEEKREKQKDLERVMEERRKERMREVKERVEREVKERVREEVGVEVQGLKQKFVTELEARVVRERSQTQAEVHRWREEARRKMDREKERLEEEMRTLVTYEKKKIEEEVRTRKEEELREVRAEMEEEMRRRIQKQRREWEEEEAVARKEGWKKKKEKEEEGREEGDGLKKQLQAEKEGRAKERERLTTGLSMCQSMLERLRAEHRALEERYTQMDRKYKLHVLQARRKTEELEDRLKERKEGKGMEEKVLGEVPEAESILELRDHYLQTVARIKADVTSHVQEANSRAADTLRSEVRRQRARMATLFKVNAKVILDSHLAGQVTASSLRSIHASIEALCQQLVSSSPRSDLSDPSPAAGDTHHIPVGDTHHIPARDTHHTPADPRPDNTSGPVGGKAWSLGTEEPVRRGRGREGAGGRSRSEERRRIGEHGGAREGRGAGRDRSEEGQRGGVDGGERERATRAQDSNHRLPQLDRVALFDSDTPPRSPTSSPRDLGGRATSVSRPVGEVGESFSPRDERKMVEARVRLSRWAANGDTPWDYSVSATPHNGHTGGGKGHSRVTQGHSEVSADVASPAGGRGGEMSHDGGGGSNSFHVVSGDRGVRGDSLHQQGEGHWSDDASSVESEGSFVTLVPEGGGWPRTVSEHWPSDGNPRGVSRCAAWEANPDLTEGEWGVVGDIARIKAAVLGPPTGSEVRDVYPLTPDYPTSTPVAKVSLSHKTTTGSAHNSHSGSAHNSHSGSPHNSHSGSAHKTPSSAAPWPCPATSQPPARSEPPVRGLRSSVGQGRGEEDFVLRSAEFCFPSELSRISRGSEPWKYRSLEDLLARDGRGQGSGRGLGYAGLGPVQAMTESFWRNQSQPAGADEGVTPPTHHPTHHPGGQGHHAQTVSRSRSQLPARGTSSQISSFADEELEYRAGGVGARAVKMSRSTSEQSLHTLPGRHAWDWGVGGNGGAQPAATTVSQLDLRPFALEEHF</sequence>
<feature type="compositionally biased region" description="Low complexity" evidence="2">
    <location>
        <begin position="1139"/>
        <end position="1153"/>
    </location>
</feature>
<feature type="compositionally biased region" description="Basic and acidic residues" evidence="2">
    <location>
        <begin position="573"/>
        <end position="589"/>
    </location>
</feature>
<feature type="region of interest" description="Disordered" evidence="2">
    <location>
        <begin position="612"/>
        <end position="638"/>
    </location>
</feature>
<feature type="region of interest" description="Disordered" evidence="2">
    <location>
        <begin position="373"/>
        <end position="438"/>
    </location>
</feature>
<accession>A0ABM1W018</accession>
<dbReference type="RefSeq" id="XP_035828011.1">
    <property type="nucleotide sequence ID" value="XM_035972118.1"/>
</dbReference>
<feature type="region of interest" description="Disordered" evidence="2">
    <location>
        <begin position="1514"/>
        <end position="1563"/>
    </location>
</feature>
<feature type="compositionally biased region" description="Basic and acidic residues" evidence="2">
    <location>
        <begin position="794"/>
        <end position="808"/>
    </location>
</feature>
<feature type="compositionally biased region" description="Basic and acidic residues" evidence="2">
    <location>
        <begin position="1063"/>
        <end position="1131"/>
    </location>
</feature>
<feature type="compositionally biased region" description="Basic and acidic residues" evidence="2">
    <location>
        <begin position="815"/>
        <end position="843"/>
    </location>
</feature>